<dbReference type="Proteomes" id="UP000326268">
    <property type="component" value="Unassembled WGS sequence"/>
</dbReference>
<dbReference type="PANTHER" id="PTHR33099:SF7">
    <property type="entry name" value="MYND-TYPE DOMAIN-CONTAINING PROTEIN"/>
    <property type="match status" value="1"/>
</dbReference>
<dbReference type="AlphaFoldDB" id="A0A5N7AN92"/>
<feature type="domain" description="Prolyl 4-hydroxylase alpha subunit Fe(2+) 2OG dioxygenase" evidence="1">
    <location>
        <begin position="26"/>
        <end position="107"/>
    </location>
</feature>
<sequence length="208" mass="23042">MMQNNSLAGRAISAELYKPNVYSCPSGLFQSHVDTQHSVRQVGSLVTCLPAGFKGGNLLVRHQGKDVDFDWAPKSATAIQWAAFYSDCSHEIKTVTEGERLILTYNLYVTEPERASTVIPNSSVELWTLPIYGQLDALFRNPQFFPNGGVSGIYCAHAYAYAHTSEEAWINLPRTFKGSDLGFYSVLNALGATVEILPVLGHRKDNYY</sequence>
<dbReference type="Pfam" id="PF13640">
    <property type="entry name" value="2OG-FeII_Oxy_3"/>
    <property type="match status" value="1"/>
</dbReference>
<reference evidence="2 3" key="1">
    <citation type="submission" date="2019-04" db="EMBL/GenBank/DDBJ databases">
        <title>Friends and foes A comparative genomics studyof 23 Aspergillus species from section Flavi.</title>
        <authorList>
            <consortium name="DOE Joint Genome Institute"/>
            <person name="Kjaerbolling I."/>
            <person name="Vesth T."/>
            <person name="Frisvad J.C."/>
            <person name="Nybo J.L."/>
            <person name="Theobald S."/>
            <person name="Kildgaard S."/>
            <person name="Isbrandt T."/>
            <person name="Kuo A."/>
            <person name="Sato A."/>
            <person name="Lyhne E.K."/>
            <person name="Kogle M.E."/>
            <person name="Wiebenga A."/>
            <person name="Kun R.S."/>
            <person name="Lubbers R.J."/>
            <person name="Makela M.R."/>
            <person name="Barry K."/>
            <person name="Chovatia M."/>
            <person name="Clum A."/>
            <person name="Daum C."/>
            <person name="Haridas S."/>
            <person name="He G."/>
            <person name="LaButti K."/>
            <person name="Lipzen A."/>
            <person name="Mondo S."/>
            <person name="Riley R."/>
            <person name="Salamov A."/>
            <person name="Simmons B.A."/>
            <person name="Magnuson J.K."/>
            <person name="Henrissat B."/>
            <person name="Mortensen U.H."/>
            <person name="Larsen T.O."/>
            <person name="Devries R.P."/>
            <person name="Grigoriev I.V."/>
            <person name="Machida M."/>
            <person name="Baker S.E."/>
            <person name="Andersen M.R."/>
        </authorList>
    </citation>
    <scope>NUCLEOTIDE SEQUENCE [LARGE SCALE GENOMIC DNA]</scope>
    <source>
        <strain evidence="2 3">CBS 763.97</strain>
    </source>
</reference>
<name>A0A5N7AN92_9EURO</name>
<dbReference type="GeneID" id="43649292"/>
<evidence type="ECO:0000259" key="1">
    <source>
        <dbReference type="Pfam" id="PF13640"/>
    </source>
</evidence>
<protein>
    <recommendedName>
        <fullName evidence="1">Prolyl 4-hydroxylase alpha subunit Fe(2+) 2OG dioxygenase domain-containing protein</fullName>
    </recommendedName>
</protein>
<organism evidence="2 3">
    <name type="scientific">Aspergillus caelatus</name>
    <dbReference type="NCBI Taxonomy" id="61420"/>
    <lineage>
        <taxon>Eukaryota</taxon>
        <taxon>Fungi</taxon>
        <taxon>Dikarya</taxon>
        <taxon>Ascomycota</taxon>
        <taxon>Pezizomycotina</taxon>
        <taxon>Eurotiomycetes</taxon>
        <taxon>Eurotiomycetidae</taxon>
        <taxon>Eurotiales</taxon>
        <taxon>Aspergillaceae</taxon>
        <taxon>Aspergillus</taxon>
        <taxon>Aspergillus subgen. Circumdati</taxon>
    </lineage>
</organism>
<dbReference type="Gene3D" id="2.60.120.620">
    <property type="entry name" value="q2cbj1_9rhob like domain"/>
    <property type="match status" value="1"/>
</dbReference>
<proteinExistence type="predicted"/>
<evidence type="ECO:0000313" key="3">
    <source>
        <dbReference type="Proteomes" id="UP000326268"/>
    </source>
</evidence>
<dbReference type="InterPro" id="IPR044862">
    <property type="entry name" value="Pro_4_hyd_alph_FE2OG_OXY"/>
</dbReference>
<dbReference type="OrthoDB" id="27483at2759"/>
<accession>A0A5N7AN92</accession>
<dbReference type="PANTHER" id="PTHR33099">
    <property type="entry name" value="FE2OG DIOXYGENASE DOMAIN-CONTAINING PROTEIN"/>
    <property type="match status" value="1"/>
</dbReference>
<keyword evidence="3" id="KW-1185">Reference proteome</keyword>
<evidence type="ECO:0000313" key="2">
    <source>
        <dbReference type="EMBL" id="KAE8370706.1"/>
    </source>
</evidence>
<dbReference type="RefSeq" id="XP_031933787.1">
    <property type="nucleotide sequence ID" value="XM_032064846.1"/>
</dbReference>
<gene>
    <name evidence="2" type="ORF">BDV27DRAFT_119359</name>
</gene>
<dbReference type="EMBL" id="ML737564">
    <property type="protein sequence ID" value="KAE8370706.1"/>
    <property type="molecule type" value="Genomic_DNA"/>
</dbReference>